<feature type="transmembrane region" description="Helical" evidence="1">
    <location>
        <begin position="20"/>
        <end position="45"/>
    </location>
</feature>
<keyword evidence="1" id="KW-0812">Transmembrane</keyword>
<evidence type="ECO:0000256" key="1">
    <source>
        <dbReference type="SAM" id="Phobius"/>
    </source>
</evidence>
<evidence type="ECO:0000313" key="2">
    <source>
        <dbReference type="EMBL" id="ABB22951.1"/>
    </source>
</evidence>
<dbReference type="EMBL" id="CP000096">
    <property type="protein sequence ID" value="ABB22951.1"/>
    <property type="molecule type" value="Genomic_DNA"/>
</dbReference>
<keyword evidence="1" id="KW-0472">Membrane</keyword>
<feature type="transmembrane region" description="Helical" evidence="1">
    <location>
        <begin position="146"/>
        <end position="168"/>
    </location>
</feature>
<feature type="transmembrane region" description="Helical" evidence="1">
    <location>
        <begin position="65"/>
        <end position="88"/>
    </location>
</feature>
<reference evidence="3" key="1">
    <citation type="submission" date="2005-08" db="EMBL/GenBank/DDBJ databases">
        <title>Complete sequence of Pelodictyon luteolum DSM 273.</title>
        <authorList>
            <consortium name="US DOE Joint Genome Institute"/>
            <person name="Copeland A."/>
            <person name="Lucas S."/>
            <person name="Lapidus A."/>
            <person name="Barry K."/>
            <person name="Detter J.C."/>
            <person name="Glavina T."/>
            <person name="Hammon N."/>
            <person name="Israni S."/>
            <person name="Pitluck S."/>
            <person name="Bryant D."/>
            <person name="Schmutz J."/>
            <person name="Larimer F."/>
            <person name="Land M."/>
            <person name="Kyrpides N."/>
            <person name="Ivanova N."/>
            <person name="Richardson P."/>
        </authorList>
    </citation>
    <scope>NUCLEOTIDE SEQUENCE [LARGE SCALE GENOMIC DNA]</scope>
    <source>
        <strain evidence="3">DSM 273 / BCRC 81028 / 2530</strain>
    </source>
</reference>
<gene>
    <name evidence="2" type="ordered locus">Plut_0061</name>
</gene>
<dbReference type="RefSeq" id="WP_011356827.1">
    <property type="nucleotide sequence ID" value="NC_007512.1"/>
</dbReference>
<keyword evidence="3" id="KW-1185">Reference proteome</keyword>
<dbReference type="HOGENOM" id="CLU_114403_1_0_10"/>
<evidence type="ECO:0008006" key="4">
    <source>
        <dbReference type="Google" id="ProtNLM"/>
    </source>
</evidence>
<dbReference type="eggNOG" id="COG1981">
    <property type="taxonomic scope" value="Bacteria"/>
</dbReference>
<dbReference type="AlphaFoldDB" id="Q3B6T0"/>
<proteinExistence type="predicted"/>
<protein>
    <recommendedName>
        <fullName evidence="4">DUF2269 family protein</fullName>
    </recommendedName>
</protein>
<keyword evidence="1" id="KW-1133">Transmembrane helix</keyword>
<organism evidence="2 3">
    <name type="scientific">Chlorobium luteolum (strain DSM 273 / BCRC 81028 / 2530)</name>
    <name type="common">Pelodictyon luteolum</name>
    <dbReference type="NCBI Taxonomy" id="319225"/>
    <lineage>
        <taxon>Bacteria</taxon>
        <taxon>Pseudomonadati</taxon>
        <taxon>Chlorobiota</taxon>
        <taxon>Chlorobiia</taxon>
        <taxon>Chlorobiales</taxon>
        <taxon>Chlorobiaceae</taxon>
        <taxon>Chlorobium/Pelodictyon group</taxon>
        <taxon>Pelodictyon</taxon>
    </lineage>
</organism>
<sequence>MQTRQTLPFMLQLSSGGMKWLKGIHLIAVACWIGGAVSLLSMYFLKDGVSDGGVLYGINRSIHHVDMSIVVVPGAIGCLLTGLVYSMFTRWGFFRHPWLVFKWVVTVGAILFGTFFLGPWETAMMEISGRLGTGSFRDAGYQYNQMMNLVFGTLQVVVLVVTVFVSIFKPWKLKKGIASASA</sequence>
<accession>Q3B6T0</accession>
<name>Q3B6T0_CHLL3</name>
<dbReference type="Proteomes" id="UP000002709">
    <property type="component" value="Chromosome"/>
</dbReference>
<feature type="transmembrane region" description="Helical" evidence="1">
    <location>
        <begin position="100"/>
        <end position="120"/>
    </location>
</feature>
<dbReference type="KEGG" id="plt:Plut_0061"/>
<evidence type="ECO:0000313" key="3">
    <source>
        <dbReference type="Proteomes" id="UP000002709"/>
    </source>
</evidence>